<feature type="transmembrane region" description="Helical" evidence="16">
    <location>
        <begin position="45"/>
        <end position="64"/>
    </location>
</feature>
<keyword evidence="9" id="KW-0479">Metal-binding</keyword>
<gene>
    <name evidence="18" type="ORF">Aau02nite_46850</name>
</gene>
<evidence type="ECO:0000256" key="8">
    <source>
        <dbReference type="ARBA" id="ARBA00022679"/>
    </source>
</evidence>
<proteinExistence type="predicted"/>
<dbReference type="GO" id="GO:0005737">
    <property type="term" value="C:cytoplasm"/>
    <property type="evidence" value="ECO:0007669"/>
    <property type="project" value="UniProtKB-SubCell"/>
</dbReference>
<evidence type="ECO:0000256" key="14">
    <source>
        <dbReference type="ARBA" id="ARBA00024827"/>
    </source>
</evidence>
<dbReference type="EMBL" id="BOQL01000037">
    <property type="protein sequence ID" value="GIM71606.1"/>
    <property type="molecule type" value="Genomic_DNA"/>
</dbReference>
<comment type="subcellular location">
    <subcellularLocation>
        <location evidence="3">Cytoplasm</location>
    </subcellularLocation>
</comment>
<comment type="function">
    <text evidence="14">Member of the two-component regulatory system NreB/NreC involved in the control of dissimilatory nitrate/nitrite reduction in response to oxygen. NreB functions as a direct oxygen sensor histidine kinase which is autophosphorylated, in the absence of oxygen, probably at the conserved histidine residue, and transfers its phosphate group probably to a conserved aspartate residue of NreC. NreB/NreC activates the expression of the nitrate (narGHJI) and nitrite (nir) reductase operons, as well as the putative nitrate transporter gene narT.</text>
</comment>
<evidence type="ECO:0000256" key="12">
    <source>
        <dbReference type="ARBA" id="ARBA00023012"/>
    </source>
</evidence>
<feature type="transmembrane region" description="Helical" evidence="16">
    <location>
        <begin position="147"/>
        <end position="169"/>
    </location>
</feature>
<evidence type="ECO:0000256" key="5">
    <source>
        <dbReference type="ARBA" id="ARBA00017322"/>
    </source>
</evidence>
<evidence type="ECO:0000313" key="19">
    <source>
        <dbReference type="Proteomes" id="UP000681340"/>
    </source>
</evidence>
<keyword evidence="8" id="KW-0808">Transferase</keyword>
<comment type="cofactor">
    <cofactor evidence="2">
        <name>[4Fe-4S] cluster</name>
        <dbReference type="ChEBI" id="CHEBI:49883"/>
    </cofactor>
</comment>
<evidence type="ECO:0000259" key="17">
    <source>
        <dbReference type="PROSITE" id="PS50109"/>
    </source>
</evidence>
<dbReference type="InterPro" id="IPR003594">
    <property type="entry name" value="HATPase_dom"/>
</dbReference>
<keyword evidence="10 18" id="KW-0418">Kinase</keyword>
<dbReference type="Pfam" id="PF07730">
    <property type="entry name" value="HisKA_3"/>
    <property type="match status" value="1"/>
</dbReference>
<dbReference type="EC" id="2.7.13.3" evidence="4"/>
<dbReference type="InterPro" id="IPR005467">
    <property type="entry name" value="His_kinase_dom"/>
</dbReference>
<name>A0A919VPP9_9ACTN</name>
<evidence type="ECO:0000256" key="11">
    <source>
        <dbReference type="ARBA" id="ARBA00023004"/>
    </source>
</evidence>
<evidence type="ECO:0000256" key="15">
    <source>
        <dbReference type="ARBA" id="ARBA00030800"/>
    </source>
</evidence>
<protein>
    <recommendedName>
        <fullName evidence="5">Oxygen sensor histidine kinase NreB</fullName>
        <ecNumber evidence="4">2.7.13.3</ecNumber>
    </recommendedName>
    <alternativeName>
        <fullName evidence="15">Nitrogen regulation protein B</fullName>
    </alternativeName>
</protein>
<dbReference type="Gene3D" id="3.30.565.10">
    <property type="entry name" value="Histidine kinase-like ATPase, C-terminal domain"/>
    <property type="match status" value="1"/>
</dbReference>
<dbReference type="AlphaFoldDB" id="A0A919VPP9"/>
<keyword evidence="11" id="KW-0408">Iron</keyword>
<keyword evidence="7" id="KW-0963">Cytoplasm</keyword>
<dbReference type="PANTHER" id="PTHR24421:SF62">
    <property type="entry name" value="SENSORY TRANSDUCTION HISTIDINE KINASE"/>
    <property type="match status" value="1"/>
</dbReference>
<feature type="transmembrane region" description="Helical" evidence="16">
    <location>
        <begin position="118"/>
        <end position="140"/>
    </location>
</feature>
<keyword evidence="16" id="KW-1133">Transmembrane helix</keyword>
<evidence type="ECO:0000256" key="16">
    <source>
        <dbReference type="SAM" id="Phobius"/>
    </source>
</evidence>
<dbReference type="InterPro" id="IPR050482">
    <property type="entry name" value="Sensor_HK_TwoCompSys"/>
</dbReference>
<evidence type="ECO:0000256" key="2">
    <source>
        <dbReference type="ARBA" id="ARBA00001966"/>
    </source>
</evidence>
<dbReference type="PROSITE" id="PS50109">
    <property type="entry name" value="HIS_KIN"/>
    <property type="match status" value="1"/>
</dbReference>
<accession>A0A919VPP9</accession>
<feature type="domain" description="Histidine kinase" evidence="17">
    <location>
        <begin position="327"/>
        <end position="419"/>
    </location>
</feature>
<evidence type="ECO:0000256" key="1">
    <source>
        <dbReference type="ARBA" id="ARBA00000085"/>
    </source>
</evidence>
<dbReference type="InterPro" id="IPR004358">
    <property type="entry name" value="Sig_transdc_His_kin-like_C"/>
</dbReference>
<evidence type="ECO:0000256" key="7">
    <source>
        <dbReference type="ARBA" id="ARBA00022490"/>
    </source>
</evidence>
<dbReference type="InterPro" id="IPR017205">
    <property type="entry name" value="Sig_transdc_His_kinase_ChrS"/>
</dbReference>
<dbReference type="GO" id="GO:0051539">
    <property type="term" value="F:4 iron, 4 sulfur cluster binding"/>
    <property type="evidence" value="ECO:0007669"/>
    <property type="project" value="UniProtKB-KW"/>
</dbReference>
<dbReference type="Gene3D" id="1.20.5.1930">
    <property type="match status" value="1"/>
</dbReference>
<dbReference type="Pfam" id="PF02518">
    <property type="entry name" value="HATPase_c"/>
    <property type="match status" value="1"/>
</dbReference>
<keyword evidence="16" id="KW-0812">Transmembrane</keyword>
<dbReference type="SMART" id="SM00387">
    <property type="entry name" value="HATPase_c"/>
    <property type="match status" value="1"/>
</dbReference>
<dbReference type="PRINTS" id="PR00344">
    <property type="entry name" value="BCTRLSENSOR"/>
</dbReference>
<dbReference type="PANTHER" id="PTHR24421">
    <property type="entry name" value="NITRATE/NITRITE SENSOR PROTEIN NARX-RELATED"/>
    <property type="match status" value="1"/>
</dbReference>
<reference evidence="18" key="1">
    <citation type="submission" date="2021-03" db="EMBL/GenBank/DDBJ databases">
        <title>Whole genome shotgun sequence of Actinoplanes auranticolor NBRC 12245.</title>
        <authorList>
            <person name="Komaki H."/>
            <person name="Tamura T."/>
        </authorList>
    </citation>
    <scope>NUCLEOTIDE SEQUENCE</scope>
    <source>
        <strain evidence="18">NBRC 12245</strain>
    </source>
</reference>
<dbReference type="GO" id="GO:0016020">
    <property type="term" value="C:membrane"/>
    <property type="evidence" value="ECO:0007669"/>
    <property type="project" value="InterPro"/>
</dbReference>
<evidence type="ECO:0000256" key="4">
    <source>
        <dbReference type="ARBA" id="ARBA00012438"/>
    </source>
</evidence>
<feature type="transmembrane region" description="Helical" evidence="16">
    <location>
        <begin position="20"/>
        <end position="39"/>
    </location>
</feature>
<organism evidence="18 19">
    <name type="scientific">Actinoplanes auranticolor</name>
    <dbReference type="NCBI Taxonomy" id="47988"/>
    <lineage>
        <taxon>Bacteria</taxon>
        <taxon>Bacillati</taxon>
        <taxon>Actinomycetota</taxon>
        <taxon>Actinomycetes</taxon>
        <taxon>Micromonosporales</taxon>
        <taxon>Micromonosporaceae</taxon>
        <taxon>Actinoplanes</taxon>
    </lineage>
</organism>
<dbReference type="RefSeq" id="WP_212990666.1">
    <property type="nucleotide sequence ID" value="NZ_BAABEA010000005.1"/>
</dbReference>
<feature type="transmembrane region" description="Helical" evidence="16">
    <location>
        <begin position="76"/>
        <end position="98"/>
    </location>
</feature>
<sequence length="424" mass="45344">MSDVQRLEIRQRRADRRLLLMPYVALAGSTVMVLAAGDIGVPRQGLPITFAAVLLALGWLLWMVTLHPGWADRPRVMVVFFVGLLALIGLLIWCHPFYGFFAWTGYLYVGTVLRGRWRLAGAGAVACLTAVSQIGGFGNLGAAAEVLVAFLILLAFNIGIAVSMTYLSILNSDHAARRAEMMRELAETNDKLASALTENAGLHAQLLVQAREAGVLDERQRMAGEIHDVLAQGLTGIVTQLEAADQAADRESDRRRHLDTARQLARDSLAEARRSVQALRPQPLTGATLPDALAEVVQGWSARHGVTAELITTGTALPLLPEIEATLLRTAQEALANVARHAAAGRVALTLSYMEDLVTLDVRDDGAGFDPAHTRTDEYAGGYGLTAMRDRVQRIAGTLAVESEPGAGTAISACVPALHVAAAA</sequence>
<keyword evidence="13" id="KW-0411">Iron-sulfur</keyword>
<evidence type="ECO:0000256" key="10">
    <source>
        <dbReference type="ARBA" id="ARBA00022777"/>
    </source>
</evidence>
<evidence type="ECO:0000256" key="13">
    <source>
        <dbReference type="ARBA" id="ARBA00023014"/>
    </source>
</evidence>
<dbReference type="InterPro" id="IPR036890">
    <property type="entry name" value="HATPase_C_sf"/>
</dbReference>
<evidence type="ECO:0000256" key="3">
    <source>
        <dbReference type="ARBA" id="ARBA00004496"/>
    </source>
</evidence>
<comment type="caution">
    <text evidence="18">The sequence shown here is derived from an EMBL/GenBank/DDBJ whole genome shotgun (WGS) entry which is preliminary data.</text>
</comment>
<dbReference type="Proteomes" id="UP000681340">
    <property type="component" value="Unassembled WGS sequence"/>
</dbReference>
<keyword evidence="16" id="KW-0472">Membrane</keyword>
<dbReference type="GO" id="GO:0000155">
    <property type="term" value="F:phosphorelay sensor kinase activity"/>
    <property type="evidence" value="ECO:0007669"/>
    <property type="project" value="InterPro"/>
</dbReference>
<evidence type="ECO:0000313" key="18">
    <source>
        <dbReference type="EMBL" id="GIM71606.1"/>
    </source>
</evidence>
<keyword evidence="6" id="KW-0004">4Fe-4S</keyword>
<evidence type="ECO:0000256" key="9">
    <source>
        <dbReference type="ARBA" id="ARBA00022723"/>
    </source>
</evidence>
<evidence type="ECO:0000256" key="6">
    <source>
        <dbReference type="ARBA" id="ARBA00022485"/>
    </source>
</evidence>
<comment type="catalytic activity">
    <reaction evidence="1">
        <text>ATP + protein L-histidine = ADP + protein N-phospho-L-histidine.</text>
        <dbReference type="EC" id="2.7.13.3"/>
    </reaction>
</comment>
<keyword evidence="12" id="KW-0902">Two-component regulatory system</keyword>
<dbReference type="GO" id="GO:0046983">
    <property type="term" value="F:protein dimerization activity"/>
    <property type="evidence" value="ECO:0007669"/>
    <property type="project" value="InterPro"/>
</dbReference>
<dbReference type="GO" id="GO:0046872">
    <property type="term" value="F:metal ion binding"/>
    <property type="evidence" value="ECO:0007669"/>
    <property type="project" value="UniProtKB-KW"/>
</dbReference>
<keyword evidence="19" id="KW-1185">Reference proteome</keyword>
<dbReference type="SUPFAM" id="SSF55874">
    <property type="entry name" value="ATPase domain of HSP90 chaperone/DNA topoisomerase II/histidine kinase"/>
    <property type="match status" value="1"/>
</dbReference>
<dbReference type="InterPro" id="IPR011712">
    <property type="entry name" value="Sig_transdc_His_kin_sub3_dim/P"/>
</dbReference>
<dbReference type="CDD" id="cd16917">
    <property type="entry name" value="HATPase_UhpB-NarQ-NarX-like"/>
    <property type="match status" value="1"/>
</dbReference>
<dbReference type="PIRSF" id="PIRSF037434">
    <property type="entry name" value="STHK_ChrS"/>
    <property type="match status" value="1"/>
</dbReference>